<dbReference type="Pfam" id="PF05598">
    <property type="entry name" value="DUF772"/>
    <property type="match status" value="1"/>
</dbReference>
<name>A0AB35U4X6_9FIRM</name>
<sequence>MLKHISSSLEYRAFLRDEKDHLGYAQLKRLDTSKFHSALHKLRKLDVDLAVDVLFPLYSVTGRPAHDPAVLIRSFILMQHLGYLSIHNWCADLSSDSLLQWLIGSFSPPGPASHYDFINRLTHSDPHLSDLLQQGYYTKPSQKKPKNHDKLINYSHSETLFLADKYKNGAEWDRDRMIYTLQSLFNALAVIPSSDMGFIESNNLILSGDGSSLHIHASPFGHKVKLDKDGNPLVRYSAPDADIGWDSDLESYYLGYTLYNISYHNPHRSVDLPIYIDLEKASRHDALTTISASARLFDMNPDIHPRYMCFDAASDSLAIFQFFRHKNIIPIIDRNQRSAGDNPFDKFKLNENGVPVCPNGTPMYDYGYDIQRKRRKFRCPLRMNKISSCPFANECSSSAYGRTIYVNDGDDIRLFGPVPYRSEKWKEIYRNRTSTERMNTRILNDYHLHQMKIRNGSKHAFFAIFAGINIHLDAWIKDEL</sequence>
<comment type="caution">
    <text evidence="2">The sequence shown here is derived from an EMBL/GenBank/DDBJ whole genome shotgun (WGS) entry which is preliminary data.</text>
</comment>
<dbReference type="EMBL" id="JALBUR010000050">
    <property type="protein sequence ID" value="MDX8420590.1"/>
    <property type="molecule type" value="Genomic_DNA"/>
</dbReference>
<accession>A0AB35U4X6</accession>
<evidence type="ECO:0000259" key="1">
    <source>
        <dbReference type="Pfam" id="PF05598"/>
    </source>
</evidence>
<proteinExistence type="predicted"/>
<dbReference type="InterPro" id="IPR008490">
    <property type="entry name" value="Transposase_InsH_N"/>
</dbReference>
<evidence type="ECO:0000313" key="3">
    <source>
        <dbReference type="Proteomes" id="UP001286174"/>
    </source>
</evidence>
<keyword evidence="3" id="KW-1185">Reference proteome</keyword>
<protein>
    <submittedName>
        <fullName evidence="2">Transposase</fullName>
    </submittedName>
</protein>
<dbReference type="RefSeq" id="WP_108774786.1">
    <property type="nucleotide sequence ID" value="NZ_JALBUR010000050.1"/>
</dbReference>
<evidence type="ECO:0000313" key="2">
    <source>
        <dbReference type="EMBL" id="MDX8420590.1"/>
    </source>
</evidence>
<gene>
    <name evidence="2" type="ORF">MOZ60_10885</name>
</gene>
<organism evidence="2 3">
    <name type="scientific">Grylomicrobium aquisgranensis</name>
    <dbReference type="NCBI Taxonomy" id="2926318"/>
    <lineage>
        <taxon>Bacteria</taxon>
        <taxon>Bacillati</taxon>
        <taxon>Bacillota</taxon>
        <taxon>Erysipelotrichia</taxon>
        <taxon>Erysipelotrichales</taxon>
        <taxon>Erysipelotrichaceae</taxon>
        <taxon>Grylomicrobium</taxon>
    </lineage>
</organism>
<dbReference type="AlphaFoldDB" id="A0AB35U4X6"/>
<dbReference type="Proteomes" id="UP001286174">
    <property type="component" value="Unassembled WGS sequence"/>
</dbReference>
<feature type="domain" description="Transposase InsH N-terminal" evidence="1">
    <location>
        <begin position="48"/>
        <end position="111"/>
    </location>
</feature>
<reference evidence="2 3" key="1">
    <citation type="submission" date="2022-03" db="EMBL/GenBank/DDBJ databases">
        <title>Novel taxa within the pig intestine.</title>
        <authorList>
            <person name="Wylensek D."/>
            <person name="Bishof K."/>
            <person name="Afrizal A."/>
            <person name="Clavel T."/>
        </authorList>
    </citation>
    <scope>NUCLEOTIDE SEQUENCE [LARGE SCALE GENOMIC DNA]</scope>
    <source>
        <strain evidence="2 3">CLA-KB-P133</strain>
    </source>
</reference>